<proteinExistence type="predicted"/>
<reference evidence="7" key="1">
    <citation type="submission" date="2020-08" db="EMBL/GenBank/DDBJ databases">
        <authorList>
            <person name="Cejkova D."/>
            <person name="Kubasova T."/>
            <person name="Jahodarova E."/>
            <person name="Rychlik I."/>
        </authorList>
    </citation>
    <scope>NUCLEOTIDE SEQUENCE</scope>
    <source>
        <strain evidence="7">An559</strain>
    </source>
</reference>
<dbReference type="InterPro" id="IPR054612">
    <property type="entry name" value="Phage_capsid-like_C"/>
</dbReference>
<evidence type="ECO:0000259" key="5">
    <source>
        <dbReference type="Pfam" id="PF04586"/>
    </source>
</evidence>
<dbReference type="InterPro" id="IPR024455">
    <property type="entry name" value="Phage_capsid"/>
</dbReference>
<dbReference type="InterPro" id="IPR006433">
    <property type="entry name" value="Prohead_protease"/>
</dbReference>
<comment type="caution">
    <text evidence="7">The sequence shown here is derived from an EMBL/GenBank/DDBJ whole genome shotgun (WGS) entry which is preliminary data.</text>
</comment>
<evidence type="ECO:0000313" key="7">
    <source>
        <dbReference type="EMBL" id="MBM6919671.1"/>
    </source>
</evidence>
<dbReference type="GO" id="GO:0008233">
    <property type="term" value="F:peptidase activity"/>
    <property type="evidence" value="ECO:0007669"/>
    <property type="project" value="UniProtKB-KW"/>
</dbReference>
<dbReference type="EMBL" id="JACJKY010000001">
    <property type="protein sequence ID" value="MBM6919671.1"/>
    <property type="molecule type" value="Genomic_DNA"/>
</dbReference>
<comment type="subcellular location">
    <subcellularLocation>
        <location evidence="1">Virion</location>
    </subcellularLocation>
</comment>
<feature type="domain" description="Phage capsid-like C-terminal" evidence="6">
    <location>
        <begin position="356"/>
        <end position="590"/>
    </location>
</feature>
<keyword evidence="3" id="KW-0645">Protease</keyword>
<dbReference type="Pfam" id="PF05065">
    <property type="entry name" value="Phage_capsid"/>
    <property type="match status" value="1"/>
</dbReference>
<name>A0A938X5Q1_9FIRM</name>
<keyword evidence="8" id="KW-1185">Reference proteome</keyword>
<dbReference type="SUPFAM" id="SSF56563">
    <property type="entry name" value="Major capsid protein gp5"/>
    <property type="match status" value="1"/>
</dbReference>
<dbReference type="InterPro" id="IPR054613">
    <property type="entry name" value="Peptidase_S78_dom"/>
</dbReference>
<reference evidence="7" key="2">
    <citation type="journal article" date="2021" name="Sci. Rep.">
        <title>The distribution of antibiotic resistance genes in chicken gut microbiota commensals.</title>
        <authorList>
            <person name="Juricova H."/>
            <person name="Matiasovicova J."/>
            <person name="Kubasova T."/>
            <person name="Cejkova D."/>
            <person name="Rychlik I."/>
        </authorList>
    </citation>
    <scope>NUCLEOTIDE SEQUENCE</scope>
    <source>
        <strain evidence="7">An559</strain>
    </source>
</reference>
<evidence type="ECO:0000313" key="8">
    <source>
        <dbReference type="Proteomes" id="UP000774750"/>
    </source>
</evidence>
<accession>A0A938X5Q1</accession>
<dbReference type="RefSeq" id="WP_204443663.1">
    <property type="nucleotide sequence ID" value="NZ_JACJKY010000001.1"/>
</dbReference>
<evidence type="ECO:0000256" key="4">
    <source>
        <dbReference type="ARBA" id="ARBA00022801"/>
    </source>
</evidence>
<feature type="domain" description="Prohead serine protease" evidence="5">
    <location>
        <begin position="11"/>
        <end position="161"/>
    </location>
</feature>
<dbReference type="NCBIfam" id="TIGR01543">
    <property type="entry name" value="proheadase_HK97"/>
    <property type="match status" value="1"/>
</dbReference>
<sequence>MDKNKEFRSSNWEAGESNKISGYALVFEQRTVLYSDPLTGYEYGEIIDKNALMDADLSDVVLRYDHQGRVLARTRNNSLSLSVDEHGLFISADMSGSEEARSLYEDVKSGLVDKMSFAFVAAGEEWDETTRTRRITKISRLYDVSLVSFPAYEQTEVFARNQFEARAEADRNEYRAAETRSILADIESRMRKYDSVQNAEPEDFMTREEVKKAKERNAALPMIARKRIDERDPIYREMLEIRSQWESTVGKHDVKRAKDNLRRFAELEVELRGIIEKRRKDAAAVANGNGQTIEKAPQQARGKREKMDNIELRAFQKYISTGTMKNLTTEERAGLKTSGADAVMPVEIFNQMIRNEKYSDLLSRANVMYITGAGTVKVPIASTNTATWKTELEAVGADAPTLSSLDLAGKELMRAIQYSAAVEHMTAEQFTSWMSDTCAAEVVETLESTFITGSEGTAPHNGLQHLTWTPNTNEVEVSGSITAADVAKGLSLLPQKYARNAILLMNANTAYNTVGLFKGTNEYAYSMADGASHFMKKEINISEYCADNEIYIVDPKQLYVRFAMNPVIEVDRSVGFLSAANTMRCLTVVDFAWNPSACVRVGVSA</sequence>
<dbReference type="Pfam" id="PF04586">
    <property type="entry name" value="Peptidase_S78"/>
    <property type="match status" value="1"/>
</dbReference>
<protein>
    <submittedName>
        <fullName evidence="7">Phage major capsid protein</fullName>
    </submittedName>
</protein>
<dbReference type="GO" id="GO:0006508">
    <property type="term" value="P:proteolysis"/>
    <property type="evidence" value="ECO:0007669"/>
    <property type="project" value="UniProtKB-KW"/>
</dbReference>
<keyword evidence="2" id="KW-1188">Viral release from host cell</keyword>
<evidence type="ECO:0000256" key="3">
    <source>
        <dbReference type="ARBA" id="ARBA00022670"/>
    </source>
</evidence>
<organism evidence="7 8">
    <name type="scientific">Merdimmobilis hominis</name>
    <dbReference type="NCBI Taxonomy" id="2897707"/>
    <lineage>
        <taxon>Bacteria</taxon>
        <taxon>Bacillati</taxon>
        <taxon>Bacillota</taxon>
        <taxon>Clostridia</taxon>
        <taxon>Eubacteriales</taxon>
        <taxon>Oscillospiraceae</taxon>
        <taxon>Merdimmobilis</taxon>
    </lineage>
</organism>
<dbReference type="AlphaFoldDB" id="A0A938X5Q1"/>
<dbReference type="NCBIfam" id="TIGR01554">
    <property type="entry name" value="major_cap_HK97"/>
    <property type="match status" value="1"/>
</dbReference>
<evidence type="ECO:0000259" key="6">
    <source>
        <dbReference type="Pfam" id="PF05065"/>
    </source>
</evidence>
<keyword evidence="4" id="KW-0378">Hydrolase</keyword>
<evidence type="ECO:0000256" key="1">
    <source>
        <dbReference type="ARBA" id="ARBA00004328"/>
    </source>
</evidence>
<evidence type="ECO:0000256" key="2">
    <source>
        <dbReference type="ARBA" id="ARBA00022612"/>
    </source>
</evidence>
<gene>
    <name evidence="7" type="ORF">H6A12_00615</name>
</gene>
<dbReference type="Proteomes" id="UP000774750">
    <property type="component" value="Unassembled WGS sequence"/>
</dbReference>